<dbReference type="PANTHER" id="PTHR43294">
    <property type="entry name" value="SODIUM/POTASSIUM-TRANSPORTING ATPASE SUBUNIT ALPHA"/>
    <property type="match status" value="1"/>
</dbReference>
<dbReference type="SFLD" id="SFLDS00003">
    <property type="entry name" value="Haloacid_Dehalogenase"/>
    <property type="match status" value="1"/>
</dbReference>
<evidence type="ECO:0000256" key="10">
    <source>
        <dbReference type="SAM" id="Phobius"/>
    </source>
</evidence>
<keyword evidence="5" id="KW-0547">Nucleotide-binding</keyword>
<comment type="subcellular location">
    <subcellularLocation>
        <location evidence="1">Cell membrane</location>
        <topology evidence="1">Multi-pass membrane protein</topology>
    </subcellularLocation>
</comment>
<dbReference type="PANTHER" id="PTHR43294:SF21">
    <property type="entry name" value="CATION TRANSPORTING ATPASE"/>
    <property type="match status" value="1"/>
</dbReference>
<feature type="transmembrane region" description="Helical" evidence="10">
    <location>
        <begin position="258"/>
        <end position="279"/>
    </location>
</feature>
<dbReference type="InterPro" id="IPR044492">
    <property type="entry name" value="P_typ_ATPase_HD_dom"/>
</dbReference>
<keyword evidence="3" id="KW-1003">Cell membrane</keyword>
<feature type="transmembrane region" description="Helical" evidence="10">
    <location>
        <begin position="816"/>
        <end position="834"/>
    </location>
</feature>
<keyword evidence="6" id="KW-0067">ATP-binding</keyword>
<dbReference type="InterPro" id="IPR023298">
    <property type="entry name" value="ATPase_P-typ_TM_dom_sf"/>
</dbReference>
<dbReference type="SUPFAM" id="SSF56784">
    <property type="entry name" value="HAD-like"/>
    <property type="match status" value="1"/>
</dbReference>
<protein>
    <submittedName>
        <fullName evidence="12">HAD-IC family P-type ATPase</fullName>
    </submittedName>
</protein>
<dbReference type="EMBL" id="JAPWGY010000003">
    <property type="protein sequence ID" value="MCZ4281451.1"/>
    <property type="molecule type" value="Genomic_DNA"/>
</dbReference>
<dbReference type="Gene3D" id="2.70.150.10">
    <property type="entry name" value="Calcium-transporting ATPase, cytoplasmic transduction domain A"/>
    <property type="match status" value="1"/>
</dbReference>
<dbReference type="Pfam" id="PF00690">
    <property type="entry name" value="Cation_ATPase_N"/>
    <property type="match status" value="1"/>
</dbReference>
<feature type="transmembrane region" description="Helical" evidence="10">
    <location>
        <begin position="98"/>
        <end position="114"/>
    </location>
</feature>
<dbReference type="InterPro" id="IPR036412">
    <property type="entry name" value="HAD-like_sf"/>
</dbReference>
<dbReference type="Gene3D" id="3.40.50.1000">
    <property type="entry name" value="HAD superfamily/HAD-like"/>
    <property type="match status" value="1"/>
</dbReference>
<dbReference type="SMART" id="SM00831">
    <property type="entry name" value="Cation_ATPase_N"/>
    <property type="match status" value="1"/>
</dbReference>
<keyword evidence="8 10" id="KW-1133">Transmembrane helix</keyword>
<feature type="domain" description="Cation-transporting P-type ATPase N-terminal" evidence="11">
    <location>
        <begin position="21"/>
        <end position="94"/>
    </location>
</feature>
<dbReference type="InterPro" id="IPR008250">
    <property type="entry name" value="ATPase_P-typ_transduc_dom_A_sf"/>
</dbReference>
<dbReference type="PRINTS" id="PR00120">
    <property type="entry name" value="HATPASE"/>
</dbReference>
<evidence type="ECO:0000256" key="1">
    <source>
        <dbReference type="ARBA" id="ARBA00004651"/>
    </source>
</evidence>
<evidence type="ECO:0000256" key="2">
    <source>
        <dbReference type="ARBA" id="ARBA00005675"/>
    </source>
</evidence>
<comment type="similarity">
    <text evidence="2">Belongs to the cation transport ATPase (P-type) (TC 3.A.3) family. Type IIA subfamily.</text>
</comment>
<feature type="transmembrane region" description="Helical" evidence="10">
    <location>
        <begin position="855"/>
        <end position="874"/>
    </location>
</feature>
<proteinExistence type="inferred from homology"/>
<reference evidence="12" key="1">
    <citation type="submission" date="2022-12" db="EMBL/GenBank/DDBJ databases">
        <title>Bacterial isolates from different developmental stages of Nematostella vectensis.</title>
        <authorList>
            <person name="Fraune S."/>
        </authorList>
    </citation>
    <scope>NUCLEOTIDE SEQUENCE</scope>
    <source>
        <strain evidence="12">G21630-S1</strain>
    </source>
</reference>
<comment type="caution">
    <text evidence="12">The sequence shown here is derived from an EMBL/GenBank/DDBJ whole genome shotgun (WGS) entry which is preliminary data.</text>
</comment>
<evidence type="ECO:0000313" key="13">
    <source>
        <dbReference type="Proteomes" id="UP001069802"/>
    </source>
</evidence>
<dbReference type="SUPFAM" id="SSF81665">
    <property type="entry name" value="Calcium ATPase, transmembrane domain M"/>
    <property type="match status" value="1"/>
</dbReference>
<dbReference type="InterPro" id="IPR001757">
    <property type="entry name" value="P_typ_ATPase"/>
</dbReference>
<organism evidence="12 13">
    <name type="scientific">Kiloniella laminariae</name>
    <dbReference type="NCBI Taxonomy" id="454162"/>
    <lineage>
        <taxon>Bacteria</taxon>
        <taxon>Pseudomonadati</taxon>
        <taxon>Pseudomonadota</taxon>
        <taxon>Alphaproteobacteria</taxon>
        <taxon>Rhodospirillales</taxon>
        <taxon>Kiloniellaceae</taxon>
        <taxon>Kiloniella</taxon>
    </lineage>
</organism>
<keyword evidence="13" id="KW-1185">Reference proteome</keyword>
<dbReference type="InterPro" id="IPR018303">
    <property type="entry name" value="ATPase_P-typ_P_site"/>
</dbReference>
<feature type="transmembrane region" description="Helical" evidence="10">
    <location>
        <begin position="743"/>
        <end position="761"/>
    </location>
</feature>
<dbReference type="SFLD" id="SFLDG00002">
    <property type="entry name" value="C1.7:_P-type_atpase_like"/>
    <property type="match status" value="1"/>
</dbReference>
<feature type="transmembrane region" description="Helical" evidence="10">
    <location>
        <begin position="781"/>
        <end position="804"/>
    </location>
</feature>
<evidence type="ECO:0000259" key="11">
    <source>
        <dbReference type="SMART" id="SM00831"/>
    </source>
</evidence>
<name>A0ABT4LK35_9PROT</name>
<dbReference type="NCBIfam" id="TIGR01494">
    <property type="entry name" value="ATPase_P-type"/>
    <property type="match status" value="2"/>
</dbReference>
<gene>
    <name evidence="12" type="ORF">O4H49_11725</name>
</gene>
<dbReference type="SUPFAM" id="SSF81653">
    <property type="entry name" value="Calcium ATPase, transduction domain A"/>
    <property type="match status" value="1"/>
</dbReference>
<dbReference type="InterPro" id="IPR023214">
    <property type="entry name" value="HAD_sf"/>
</dbReference>
<dbReference type="SFLD" id="SFLDF00027">
    <property type="entry name" value="p-type_atpase"/>
    <property type="match status" value="1"/>
</dbReference>
<evidence type="ECO:0000313" key="12">
    <source>
        <dbReference type="EMBL" id="MCZ4281451.1"/>
    </source>
</evidence>
<evidence type="ECO:0000256" key="7">
    <source>
        <dbReference type="ARBA" id="ARBA00022967"/>
    </source>
</evidence>
<dbReference type="InterPro" id="IPR059000">
    <property type="entry name" value="ATPase_P-type_domA"/>
</dbReference>
<dbReference type="SUPFAM" id="SSF81660">
    <property type="entry name" value="Metal cation-transporting ATPase, ATP-binding domain N"/>
    <property type="match status" value="1"/>
</dbReference>
<dbReference type="PROSITE" id="PS00154">
    <property type="entry name" value="ATPASE_E1_E2"/>
    <property type="match status" value="1"/>
</dbReference>
<feature type="transmembrane region" description="Helical" evidence="10">
    <location>
        <begin position="291"/>
        <end position="314"/>
    </location>
</feature>
<dbReference type="Pfam" id="PF08282">
    <property type="entry name" value="Hydrolase_3"/>
    <property type="match status" value="1"/>
</dbReference>
<keyword evidence="4 10" id="KW-0812">Transmembrane</keyword>
<dbReference type="Pfam" id="PF00122">
    <property type="entry name" value="E1-E2_ATPase"/>
    <property type="match status" value="1"/>
</dbReference>
<feature type="transmembrane region" description="Helical" evidence="10">
    <location>
        <begin position="713"/>
        <end position="737"/>
    </location>
</feature>
<evidence type="ECO:0000256" key="9">
    <source>
        <dbReference type="ARBA" id="ARBA00023136"/>
    </source>
</evidence>
<accession>A0ABT4LK35</accession>
<feature type="transmembrane region" description="Helical" evidence="10">
    <location>
        <begin position="889"/>
        <end position="917"/>
    </location>
</feature>
<dbReference type="RefSeq" id="WP_269423601.1">
    <property type="nucleotide sequence ID" value="NZ_JAPWGY010000003.1"/>
</dbReference>
<dbReference type="Pfam" id="PF00689">
    <property type="entry name" value="Cation_ATPase_C"/>
    <property type="match status" value="1"/>
</dbReference>
<dbReference type="Gene3D" id="3.40.1110.10">
    <property type="entry name" value="Calcium-transporting ATPase, cytoplasmic domain N"/>
    <property type="match status" value="1"/>
</dbReference>
<evidence type="ECO:0000256" key="6">
    <source>
        <dbReference type="ARBA" id="ARBA00022840"/>
    </source>
</evidence>
<evidence type="ECO:0000256" key="3">
    <source>
        <dbReference type="ARBA" id="ARBA00022475"/>
    </source>
</evidence>
<feature type="transmembrane region" description="Helical" evidence="10">
    <location>
        <begin position="74"/>
        <end position="92"/>
    </location>
</feature>
<dbReference type="Proteomes" id="UP001069802">
    <property type="component" value="Unassembled WGS sequence"/>
</dbReference>
<evidence type="ECO:0000256" key="8">
    <source>
        <dbReference type="ARBA" id="ARBA00022989"/>
    </source>
</evidence>
<sequence>MQSHDPGLRKTKQHGDDILVFAHAHPAEALFENLETSEQGLTLQQAEDRRVIYGKNELPVSPPLPAWKCFVSQFNNVLIYILIASGVISLAMQHFVDSGVIFAVILINGFVGFVQESKAEAALRAIKSMAQTRCLVLRDGATNTINSSELVPGDVVLIQAGDRVPADIRLFYCKDLSCDESALTGESKPVRKTTGIKEQNTELSERTNMAFLGTMSTFGVARGIVCRTGNSTEIGTINTLVQNTTLALTPLQQQLKKFAFLLSLGILFVAISTTLYGFFIKNQPLTEMLQAAIGIAVASIPEGLPAVVTIALAIGVQRMAKNKALVRHLPSVEVLGSVDVICSDKTGTLTTNQMTARAIVTPFGQYSISGEGYRPIGTIENTSTDKQPLNFPTDSRDISLDNAALVALLCNDSHLSEENGEWVLHGDPTEGALLSLARKHGLSPENCNREWQKINELPFETERRYMATLHQNPTTHAIISIKGAPDKLIEYSRFQLSECGETQPINPDFWQDTLKELAGGGMRVMALAQKTPARNGTELSHDDIQSNLTLLALVGISDPPRPEVIDSIKRCHAAGITVKMITGDNALTAVAIGRELGLKAEKSLTGQDLEGLPVEHLTKIVTEVDIFARTSPTNKLQLVAALQRCGHIVAMTGDGVNDAPALRKADIGVAMGHSGTDAAKEAADIVLLDDNFNTIANAVAEGRTVYNNIVKSILFVLPTSLAEAGVIMTAIFLNSLLPITTAQILWVNMVTAVTLALALAFERSHQNIMRLPPRSRTQGLITFSLLLRIFLVGIATAVVVFGLFSHYQSSGASLELSRTVSVNTLVMIEAVYLLNCRYLHQSIFRKNMFRGAQPSLLAITLVILIQLGFTYLPLSQQIFGLSSLALKDWVLVVAAAIALMLLVEFEKLLVGIVSSFYRERTRNRTQAAPLPPHL</sequence>
<dbReference type="InterPro" id="IPR023299">
    <property type="entry name" value="ATPase_P-typ_cyto_dom_N"/>
</dbReference>
<keyword evidence="7" id="KW-1278">Translocase</keyword>
<dbReference type="Gene3D" id="1.20.1110.10">
    <property type="entry name" value="Calcium-transporting ATPase, transmembrane domain"/>
    <property type="match status" value="1"/>
</dbReference>
<dbReference type="InterPro" id="IPR050510">
    <property type="entry name" value="Cation_transp_ATPase_P-type"/>
</dbReference>
<dbReference type="InterPro" id="IPR006068">
    <property type="entry name" value="ATPase_P-typ_cation-transptr_C"/>
</dbReference>
<dbReference type="InterPro" id="IPR004014">
    <property type="entry name" value="ATPase_P-typ_cation-transptr_N"/>
</dbReference>
<dbReference type="Pfam" id="PF13246">
    <property type="entry name" value="Cation_ATPase"/>
    <property type="match status" value="1"/>
</dbReference>
<dbReference type="PRINTS" id="PR00119">
    <property type="entry name" value="CATATPASE"/>
</dbReference>
<keyword evidence="9 10" id="KW-0472">Membrane</keyword>
<evidence type="ECO:0000256" key="4">
    <source>
        <dbReference type="ARBA" id="ARBA00022692"/>
    </source>
</evidence>
<evidence type="ECO:0000256" key="5">
    <source>
        <dbReference type="ARBA" id="ARBA00022741"/>
    </source>
</evidence>